<evidence type="ECO:0000313" key="2">
    <source>
        <dbReference type="Proteomes" id="UP000029889"/>
    </source>
</evidence>
<name>A0A097EY88_9CAUD</name>
<accession>A0A097EY88</accession>
<dbReference type="Proteomes" id="UP000029889">
    <property type="component" value="Segment"/>
</dbReference>
<reference evidence="1 2" key="1">
    <citation type="submission" date="2014-09" db="EMBL/GenBank/DDBJ databases">
        <authorList>
            <person name="Lapin J.S."/>
            <person name="Pope W.H."/>
            <person name="Hua J."/>
            <person name="Ford M.E."/>
            <person name="Conway J.F."/>
            <person name="Hatfull G.F."/>
            <person name="Hendrix R.W."/>
        </authorList>
    </citation>
    <scope>NUCLEOTIDE SEQUENCE [LARGE SCALE GENOMIC DNA]</scope>
</reference>
<dbReference type="KEGG" id="vg:22111549"/>
<protein>
    <submittedName>
        <fullName evidence="1">Tail fiber</fullName>
    </submittedName>
</protein>
<dbReference type="OrthoDB" id="781at10239"/>
<proteinExistence type="predicted"/>
<gene>
    <name evidence="1" type="primary">509</name>
    <name evidence="1" type="ORF">PBI_121Q_509</name>
</gene>
<keyword evidence="2" id="KW-1185">Reference proteome</keyword>
<organism evidence="1 2">
    <name type="scientific">Escherichia phage 121Q</name>
    <dbReference type="NCBI Taxonomy" id="1555202"/>
    <lineage>
        <taxon>Viruses</taxon>
        <taxon>Duplodnaviria</taxon>
        <taxon>Heunggongvirae</taxon>
        <taxon>Uroviricota</taxon>
        <taxon>Caudoviricetes</taxon>
        <taxon>Asteriusvirus</taxon>
        <taxon>Asteriusvirus av121Q</taxon>
    </lineage>
</organism>
<sequence length="929" mass="105373">MLNNNIDNIVQLLYGHHKFIERNTGDTIDPTVQHYVVNNQGVLANNRHFINYSAMEGQPNGDGTTEGQSLLILGYIYAYLATNDPMFLDKAKWYWDAYHQYFYAGRELPDPPTPLQCNWIVNAKEPILANWPLADDGWPTHGGFKGVEFTFTNGQCKIPHGAPYYGQFLDKVTFAFKGALAWNQINASVKALLPDGSVDWDTPGEQYDVDWIIDFMGRKIDWDGNILAEGFDESEKGTVQLKNTTINGVYKLNFANRQPVEYGGVIIQRNEMQHNRPLHVPIDLEFADNASDAELWFSDASYLLYKITKERKHYLGWKCSLLTCYAYGDIDSRDKFFRQSTIVTTPFTDGISYEYFYPSDAIAKFGRNSLGYITIRQDQSAQSTMEQQAIWFRVNADSKLLVDYGGVCDDGKPLSFKPVLELSKTKNDHDVVRYRCGLPESKDQNITHSLTPLSAFVREKKADGFPYIIADSRIVVPYGAATSEMIYSTDILVTRRDTINQLVCGEDDGAVIGFWLLATNKSEVKSFTYRSYEDDYNIRIVDDNGWRWWWMIPATHGEWTTITLSSDTLRLSGYQPNHPSSDPRPDAPVYSELEDITILPDTTPVDGVAAIIDWYCINDIPELYTDADGDDYTMTFSITIAGESPYTAQLGDCVIKDYLLNSLHYTPGTIPFSNITDPYANQYSGWRGLPYPGYQYPVIYCFKDQPVDNTRLGNMLSFMKDSQTWFTQQFGTVGPCAQAYVWNRWDNLKYGEPDTFTMLHWGDQAWSGYEPRAFFGAARAWQELAERGIEPPADLVEFCENWIHFLIQFQKDNDGRSPTIFNKDGTVEGPDWDFTGHMCGLWLAGACAAGLAGCKIEGLTTLADNLVLELQKNYVIVNPGSPMNGSWSPAVREGTDNGMFFGFWAGEIMRGLGLYSMYRLNTPNRFRDL</sequence>
<dbReference type="EMBL" id="KM507819">
    <property type="protein sequence ID" value="AIT14399.1"/>
    <property type="molecule type" value="Genomic_DNA"/>
</dbReference>
<evidence type="ECO:0000313" key="1">
    <source>
        <dbReference type="EMBL" id="AIT14399.1"/>
    </source>
</evidence>
<dbReference type="RefSeq" id="YP_009102096.1">
    <property type="nucleotide sequence ID" value="NC_025447.1"/>
</dbReference>
<dbReference type="GeneID" id="22111549"/>